<evidence type="ECO:0000313" key="2">
    <source>
        <dbReference type="EMBL" id="THU78507.1"/>
    </source>
</evidence>
<organism evidence="2 3">
    <name type="scientific">Dendrothele bispora (strain CBS 962.96)</name>
    <dbReference type="NCBI Taxonomy" id="1314807"/>
    <lineage>
        <taxon>Eukaryota</taxon>
        <taxon>Fungi</taxon>
        <taxon>Dikarya</taxon>
        <taxon>Basidiomycota</taxon>
        <taxon>Agaricomycotina</taxon>
        <taxon>Agaricomycetes</taxon>
        <taxon>Agaricomycetidae</taxon>
        <taxon>Agaricales</taxon>
        <taxon>Agaricales incertae sedis</taxon>
        <taxon>Dendrothele</taxon>
    </lineage>
</organism>
<protein>
    <submittedName>
        <fullName evidence="2">Uncharacterized protein</fullName>
    </submittedName>
</protein>
<dbReference type="EMBL" id="ML180179">
    <property type="protein sequence ID" value="THU78507.1"/>
    <property type="molecule type" value="Genomic_DNA"/>
</dbReference>
<feature type="transmembrane region" description="Helical" evidence="1">
    <location>
        <begin position="40"/>
        <end position="61"/>
    </location>
</feature>
<dbReference type="Proteomes" id="UP000297245">
    <property type="component" value="Unassembled WGS sequence"/>
</dbReference>
<keyword evidence="3" id="KW-1185">Reference proteome</keyword>
<keyword evidence="1" id="KW-1133">Transmembrane helix</keyword>
<evidence type="ECO:0000256" key="1">
    <source>
        <dbReference type="SAM" id="Phobius"/>
    </source>
</evidence>
<sequence length="228" mass="25370">MREEGEGEMEAATERHGCRLVYGEGRHSRGVHTERGDVRAVHLAFIAGAIVIKLLLLDIYIDKRTKTQKGVSVASFSITAPDIYLWPPMGFFFNWEFFLPFLPFLSVEVVWANSDPGSSGTGGDWKQKGEAISSRGRVVGNRISRDRWSTSVVHVTERNDEGVGEVGNEALKAGLHPHIFAFSSASYHLNGVGLPGCFRRKLGRPYTFLSNNLYPALPNILFLYKSLQ</sequence>
<proteinExistence type="predicted"/>
<accession>A0A4S8KRT8</accession>
<gene>
    <name evidence="2" type="ORF">K435DRAFT_876550</name>
</gene>
<name>A0A4S8KRT8_DENBC</name>
<keyword evidence="1" id="KW-0472">Membrane</keyword>
<reference evidence="2 3" key="1">
    <citation type="journal article" date="2019" name="Nat. Ecol. Evol.">
        <title>Megaphylogeny resolves global patterns of mushroom evolution.</title>
        <authorList>
            <person name="Varga T."/>
            <person name="Krizsan K."/>
            <person name="Foldi C."/>
            <person name="Dima B."/>
            <person name="Sanchez-Garcia M."/>
            <person name="Sanchez-Ramirez S."/>
            <person name="Szollosi G.J."/>
            <person name="Szarkandi J.G."/>
            <person name="Papp V."/>
            <person name="Albert L."/>
            <person name="Andreopoulos W."/>
            <person name="Angelini C."/>
            <person name="Antonin V."/>
            <person name="Barry K.W."/>
            <person name="Bougher N.L."/>
            <person name="Buchanan P."/>
            <person name="Buyck B."/>
            <person name="Bense V."/>
            <person name="Catcheside P."/>
            <person name="Chovatia M."/>
            <person name="Cooper J."/>
            <person name="Damon W."/>
            <person name="Desjardin D."/>
            <person name="Finy P."/>
            <person name="Geml J."/>
            <person name="Haridas S."/>
            <person name="Hughes K."/>
            <person name="Justo A."/>
            <person name="Karasinski D."/>
            <person name="Kautmanova I."/>
            <person name="Kiss B."/>
            <person name="Kocsube S."/>
            <person name="Kotiranta H."/>
            <person name="LaButti K.M."/>
            <person name="Lechner B.E."/>
            <person name="Liimatainen K."/>
            <person name="Lipzen A."/>
            <person name="Lukacs Z."/>
            <person name="Mihaltcheva S."/>
            <person name="Morgado L.N."/>
            <person name="Niskanen T."/>
            <person name="Noordeloos M.E."/>
            <person name="Ohm R.A."/>
            <person name="Ortiz-Santana B."/>
            <person name="Ovrebo C."/>
            <person name="Racz N."/>
            <person name="Riley R."/>
            <person name="Savchenko A."/>
            <person name="Shiryaev A."/>
            <person name="Soop K."/>
            <person name="Spirin V."/>
            <person name="Szebenyi C."/>
            <person name="Tomsovsky M."/>
            <person name="Tulloss R.E."/>
            <person name="Uehling J."/>
            <person name="Grigoriev I.V."/>
            <person name="Vagvolgyi C."/>
            <person name="Papp T."/>
            <person name="Martin F.M."/>
            <person name="Miettinen O."/>
            <person name="Hibbett D.S."/>
            <person name="Nagy L.G."/>
        </authorList>
    </citation>
    <scope>NUCLEOTIDE SEQUENCE [LARGE SCALE GENOMIC DNA]</scope>
    <source>
        <strain evidence="2 3">CBS 962.96</strain>
    </source>
</reference>
<keyword evidence="1" id="KW-0812">Transmembrane</keyword>
<dbReference type="AlphaFoldDB" id="A0A4S8KRT8"/>
<evidence type="ECO:0000313" key="3">
    <source>
        <dbReference type="Proteomes" id="UP000297245"/>
    </source>
</evidence>